<dbReference type="OMA" id="NEGWENS"/>
<evidence type="ECO:0000256" key="1">
    <source>
        <dbReference type="SAM" id="MobiDB-lite"/>
    </source>
</evidence>
<feature type="compositionally biased region" description="Polar residues" evidence="1">
    <location>
        <begin position="35"/>
        <end position="49"/>
    </location>
</feature>
<dbReference type="AlphaFoldDB" id="A0A3E2H0X3"/>
<gene>
    <name evidence="3" type="ORF">B7463_g9283</name>
</gene>
<dbReference type="OrthoDB" id="5132737at2759"/>
<evidence type="ECO:0000313" key="4">
    <source>
        <dbReference type="Proteomes" id="UP000258309"/>
    </source>
</evidence>
<feature type="compositionally biased region" description="Polar residues" evidence="1">
    <location>
        <begin position="1"/>
        <end position="25"/>
    </location>
</feature>
<organism evidence="3 4">
    <name type="scientific">Scytalidium lignicola</name>
    <name type="common">Hyphomycete</name>
    <dbReference type="NCBI Taxonomy" id="5539"/>
    <lineage>
        <taxon>Eukaryota</taxon>
        <taxon>Fungi</taxon>
        <taxon>Dikarya</taxon>
        <taxon>Ascomycota</taxon>
        <taxon>Pezizomycotina</taxon>
        <taxon>Leotiomycetes</taxon>
        <taxon>Leotiomycetes incertae sedis</taxon>
        <taxon>Scytalidium</taxon>
    </lineage>
</organism>
<accession>A0A3E2H0X3</accession>
<dbReference type="PANTHER" id="PTHR42470:SF2">
    <property type="match status" value="1"/>
</dbReference>
<evidence type="ECO:0000313" key="3">
    <source>
        <dbReference type="EMBL" id="RFU27048.1"/>
    </source>
</evidence>
<sequence length="369" mass="41920">MEGGPSNPSTKTIRLGETSQRTTGLRNIGSPRTICLTSLQERSSAGSSDQKPRDVKSAPYQDAHYETILASKGSFMGKSELGTTATSQSLCRTFLETEQIFPDDSLFRDDLFEETCEMVRNKNEAGVVRDISPLIVPSAEILARRGAKHLKVLIESVNEGWNNSIPITKTSPQPDYSVAFRREAFTEDQLKRIEPFVGELTDTSFFMATYSMYFPFLTCEVKCGAAALDIADRQNAHSMTMAVRGIVELFRLVKRERELHQEVLAFSISHDDSMVRIYGHYTLIDGSKTTFYRHPIKKFDFTSEEGRDKWTSYRFTKNVYDIWMPAHLKRICSAINDLPPDLDFEVSQYSELRESELSQGLESHWTNKL</sequence>
<name>A0A3E2H0X3_SCYLI</name>
<dbReference type="Proteomes" id="UP000258309">
    <property type="component" value="Unassembled WGS sequence"/>
</dbReference>
<keyword evidence="4" id="KW-1185">Reference proteome</keyword>
<dbReference type="STRING" id="5539.A0A3E2H0X3"/>
<dbReference type="Pfam" id="PF25545">
    <property type="entry name" value="DUF7924"/>
    <property type="match status" value="1"/>
</dbReference>
<comment type="caution">
    <text evidence="3">The sequence shown here is derived from an EMBL/GenBank/DDBJ whole genome shotgun (WGS) entry which is preliminary data.</text>
</comment>
<feature type="region of interest" description="Disordered" evidence="1">
    <location>
        <begin position="1"/>
        <end position="60"/>
    </location>
</feature>
<dbReference type="EMBL" id="NCSJ02000226">
    <property type="protein sequence ID" value="RFU27048.1"/>
    <property type="molecule type" value="Genomic_DNA"/>
</dbReference>
<reference evidence="3 4" key="1">
    <citation type="submission" date="2018-05" db="EMBL/GenBank/DDBJ databases">
        <title>Draft genome sequence of Scytalidium lignicola DSM 105466, a ubiquitous saprotrophic fungus.</title>
        <authorList>
            <person name="Buettner E."/>
            <person name="Gebauer A.M."/>
            <person name="Hofrichter M."/>
            <person name="Liers C."/>
            <person name="Kellner H."/>
        </authorList>
    </citation>
    <scope>NUCLEOTIDE SEQUENCE [LARGE SCALE GENOMIC DNA]</scope>
    <source>
        <strain evidence="3 4">DSM 105466</strain>
    </source>
</reference>
<proteinExistence type="predicted"/>
<dbReference type="PANTHER" id="PTHR42470">
    <property type="entry name" value="VAST DOMAIN-CONTAINING PROTEIN"/>
    <property type="match status" value="1"/>
</dbReference>
<feature type="domain" description="DUF7924" evidence="2">
    <location>
        <begin position="112"/>
        <end position="335"/>
    </location>
</feature>
<protein>
    <recommendedName>
        <fullName evidence="2">DUF7924 domain-containing protein</fullName>
    </recommendedName>
</protein>
<feature type="non-terminal residue" evidence="3">
    <location>
        <position position="1"/>
    </location>
</feature>
<evidence type="ECO:0000259" key="2">
    <source>
        <dbReference type="Pfam" id="PF25545"/>
    </source>
</evidence>
<dbReference type="InterPro" id="IPR057684">
    <property type="entry name" value="DUF7924"/>
</dbReference>
<feature type="non-terminal residue" evidence="3">
    <location>
        <position position="369"/>
    </location>
</feature>